<dbReference type="InterPro" id="IPR036196">
    <property type="entry name" value="Ptyr_pPase_sf"/>
</dbReference>
<evidence type="ECO:0000313" key="3">
    <source>
        <dbReference type="EMBL" id="SLN50479.1"/>
    </source>
</evidence>
<dbReference type="Gene3D" id="1.10.10.10">
    <property type="entry name" value="Winged helix-like DNA-binding domain superfamily/Winged helix DNA-binding domain"/>
    <property type="match status" value="1"/>
</dbReference>
<gene>
    <name evidence="3" type="primary">arsC_3</name>
    <name evidence="3" type="ORF">ROG8370_02227</name>
</gene>
<keyword evidence="3" id="KW-0378">Hydrolase</keyword>
<dbReference type="InterPro" id="IPR023485">
    <property type="entry name" value="Ptyr_pPase"/>
</dbReference>
<dbReference type="Gene3D" id="3.40.50.2300">
    <property type="match status" value="1"/>
</dbReference>
<reference evidence="4" key="1">
    <citation type="submission" date="2017-03" db="EMBL/GenBank/DDBJ databases">
        <authorList>
            <person name="Rodrigo-Torres L."/>
            <person name="Arahal R.D."/>
            <person name="Lucena T."/>
        </authorList>
    </citation>
    <scope>NUCLEOTIDE SEQUENCE [LARGE SCALE GENOMIC DNA]</scope>
    <source>
        <strain evidence="4">CECT 8370</strain>
    </source>
</reference>
<accession>A0A1X6ZFR5</accession>
<dbReference type="InterPro" id="IPR036388">
    <property type="entry name" value="WH-like_DNA-bd_sf"/>
</dbReference>
<keyword evidence="1" id="KW-0059">Arsenical resistance</keyword>
<dbReference type="AlphaFoldDB" id="A0A1X6ZFR5"/>
<sequence length="281" mass="30508">MESTLITRLATLSHPNRMAVFRLLMRRCPDDLPAGEIAKALTLKASTASVYLSALTQAGLIKQRREGTRLLYGVNLDAAREVVADLFLDCCRGRADLCPPQFSGLLQGIAPVAGPRFTVLFICTGNSARSIMAETILRDRAGARFTALSAGTAPRSEVHPLAVETLKAQGHDVTPLRAKTLAEFQTPEAPNMDFVFTVCDRAANEDCPAWSGAPVSGHWGIADPAGATGTEAQRRQAFQQAYDALYAHITAFTALPLDDLDRRSLQHHVDRIAKFNAQEDH</sequence>
<dbReference type="InterPro" id="IPR001845">
    <property type="entry name" value="HTH_ArsR_DNA-bd_dom"/>
</dbReference>
<dbReference type="SUPFAM" id="SSF52788">
    <property type="entry name" value="Phosphotyrosine protein phosphatases I"/>
    <property type="match status" value="1"/>
</dbReference>
<dbReference type="EC" id="3.1.3.48" evidence="3"/>
<dbReference type="PROSITE" id="PS50987">
    <property type="entry name" value="HTH_ARSR_2"/>
    <property type="match status" value="1"/>
</dbReference>
<protein>
    <submittedName>
        <fullName evidence="3">Protein ArsC</fullName>
        <ecNumber evidence="3">3.1.3.48</ecNumber>
    </submittedName>
</protein>
<dbReference type="Pfam" id="PF12840">
    <property type="entry name" value="HTH_20"/>
    <property type="match status" value="1"/>
</dbReference>
<dbReference type="PANTHER" id="PTHR43428">
    <property type="entry name" value="ARSENATE REDUCTASE"/>
    <property type="match status" value="1"/>
</dbReference>
<dbReference type="GO" id="GO:0004725">
    <property type="term" value="F:protein tyrosine phosphatase activity"/>
    <property type="evidence" value="ECO:0007669"/>
    <property type="project" value="UniProtKB-EC"/>
</dbReference>
<name>A0A1X6ZFR5_9RHOB</name>
<dbReference type="InterPro" id="IPR036390">
    <property type="entry name" value="WH_DNA-bd_sf"/>
</dbReference>
<dbReference type="GO" id="GO:0046685">
    <property type="term" value="P:response to arsenic-containing substance"/>
    <property type="evidence" value="ECO:0007669"/>
    <property type="project" value="UniProtKB-KW"/>
</dbReference>
<evidence type="ECO:0000259" key="2">
    <source>
        <dbReference type="PROSITE" id="PS50987"/>
    </source>
</evidence>
<dbReference type="OrthoDB" id="9793058at2"/>
<dbReference type="GO" id="GO:0003700">
    <property type="term" value="F:DNA-binding transcription factor activity"/>
    <property type="evidence" value="ECO:0007669"/>
    <property type="project" value="InterPro"/>
</dbReference>
<dbReference type="PRINTS" id="PR00778">
    <property type="entry name" value="HTHARSR"/>
</dbReference>
<dbReference type="EMBL" id="FWFJ01000020">
    <property type="protein sequence ID" value="SLN50479.1"/>
    <property type="molecule type" value="Genomic_DNA"/>
</dbReference>
<evidence type="ECO:0000313" key="4">
    <source>
        <dbReference type="Proteomes" id="UP000194012"/>
    </source>
</evidence>
<feature type="domain" description="HTH arsR-type" evidence="2">
    <location>
        <begin position="1"/>
        <end position="94"/>
    </location>
</feature>
<dbReference type="Proteomes" id="UP000194012">
    <property type="component" value="Unassembled WGS sequence"/>
</dbReference>
<proteinExistence type="predicted"/>
<dbReference type="RefSeq" id="WP_085827138.1">
    <property type="nucleotide sequence ID" value="NZ_FWFJ01000020.1"/>
</dbReference>
<dbReference type="PANTHER" id="PTHR43428:SF1">
    <property type="entry name" value="ARSENATE REDUCTASE"/>
    <property type="match status" value="1"/>
</dbReference>
<dbReference type="InterPro" id="IPR011991">
    <property type="entry name" value="ArsR-like_HTH"/>
</dbReference>
<evidence type="ECO:0000256" key="1">
    <source>
        <dbReference type="ARBA" id="ARBA00022849"/>
    </source>
</evidence>
<dbReference type="SUPFAM" id="SSF46785">
    <property type="entry name" value="Winged helix' DNA-binding domain"/>
    <property type="match status" value="1"/>
</dbReference>
<keyword evidence="4" id="KW-1185">Reference proteome</keyword>
<dbReference type="SMART" id="SM00418">
    <property type="entry name" value="HTH_ARSR"/>
    <property type="match status" value="1"/>
</dbReference>
<dbReference type="SMART" id="SM00226">
    <property type="entry name" value="LMWPc"/>
    <property type="match status" value="1"/>
</dbReference>
<dbReference type="Pfam" id="PF01451">
    <property type="entry name" value="LMWPc"/>
    <property type="match status" value="1"/>
</dbReference>
<dbReference type="CDD" id="cd16345">
    <property type="entry name" value="LMWP_ArsC"/>
    <property type="match status" value="1"/>
</dbReference>
<dbReference type="CDD" id="cd00090">
    <property type="entry name" value="HTH_ARSR"/>
    <property type="match status" value="1"/>
</dbReference>
<organism evidence="3 4">
    <name type="scientific">Roseovarius gaetbuli</name>
    <dbReference type="NCBI Taxonomy" id="1356575"/>
    <lineage>
        <taxon>Bacteria</taxon>
        <taxon>Pseudomonadati</taxon>
        <taxon>Pseudomonadota</taxon>
        <taxon>Alphaproteobacteria</taxon>
        <taxon>Rhodobacterales</taxon>
        <taxon>Roseobacteraceae</taxon>
        <taxon>Roseovarius</taxon>
    </lineage>
</organism>